<dbReference type="OrthoDB" id="6613750at2759"/>
<feature type="compositionally biased region" description="Polar residues" evidence="1">
    <location>
        <begin position="106"/>
        <end position="119"/>
    </location>
</feature>
<gene>
    <name evidence="2" type="primary">VP_2</name>
    <name evidence="2" type="ORF">AVEN_217689_1</name>
</gene>
<dbReference type="InterPro" id="IPR003433">
    <property type="entry name" value="Capsid_VP4_densovirus"/>
</dbReference>
<evidence type="ECO:0000256" key="1">
    <source>
        <dbReference type="SAM" id="MobiDB-lite"/>
    </source>
</evidence>
<dbReference type="AlphaFoldDB" id="A0A4Y2IPY3"/>
<feature type="compositionally biased region" description="Polar residues" evidence="1">
    <location>
        <begin position="169"/>
        <end position="183"/>
    </location>
</feature>
<feature type="compositionally biased region" description="Acidic residues" evidence="1">
    <location>
        <begin position="33"/>
        <end position="45"/>
    </location>
</feature>
<name>A0A4Y2IPY3_ARAVE</name>
<organism evidence="2 3">
    <name type="scientific">Araneus ventricosus</name>
    <name type="common">Orbweaver spider</name>
    <name type="synonym">Epeira ventricosa</name>
    <dbReference type="NCBI Taxonomy" id="182803"/>
    <lineage>
        <taxon>Eukaryota</taxon>
        <taxon>Metazoa</taxon>
        <taxon>Ecdysozoa</taxon>
        <taxon>Arthropoda</taxon>
        <taxon>Chelicerata</taxon>
        <taxon>Arachnida</taxon>
        <taxon>Araneae</taxon>
        <taxon>Araneomorphae</taxon>
        <taxon>Entelegynae</taxon>
        <taxon>Araneoidea</taxon>
        <taxon>Araneidae</taxon>
        <taxon>Araneus</taxon>
    </lineage>
</organism>
<accession>A0A4Y2IPY3</accession>
<evidence type="ECO:0000313" key="2">
    <source>
        <dbReference type="EMBL" id="GBM79724.1"/>
    </source>
</evidence>
<dbReference type="InterPro" id="IPR016184">
    <property type="entry name" value="Capsid/spike_ssDNA_virus"/>
</dbReference>
<feature type="region of interest" description="Disordered" evidence="1">
    <location>
        <begin position="91"/>
        <end position="201"/>
    </location>
</feature>
<comment type="caution">
    <text evidence="2">The sequence shown here is derived from an EMBL/GenBank/DDBJ whole genome shotgun (WGS) entry which is preliminary data.</text>
</comment>
<dbReference type="SUPFAM" id="SSF88645">
    <property type="entry name" value="ssDNA viruses"/>
    <property type="match status" value="1"/>
</dbReference>
<proteinExistence type="predicted"/>
<reference evidence="2 3" key="1">
    <citation type="journal article" date="2019" name="Sci. Rep.">
        <title>Orb-weaving spider Araneus ventricosus genome elucidates the spidroin gene catalogue.</title>
        <authorList>
            <person name="Kono N."/>
            <person name="Nakamura H."/>
            <person name="Ohtoshi R."/>
            <person name="Moran D.A.P."/>
            <person name="Shinohara A."/>
            <person name="Yoshida Y."/>
            <person name="Fujiwara M."/>
            <person name="Mori M."/>
            <person name="Tomita M."/>
            <person name="Arakawa K."/>
        </authorList>
    </citation>
    <scope>NUCLEOTIDE SEQUENCE [LARGE SCALE GENOMIC DNA]</scope>
</reference>
<dbReference type="GO" id="GO:0005198">
    <property type="term" value="F:structural molecule activity"/>
    <property type="evidence" value="ECO:0007669"/>
    <property type="project" value="InterPro"/>
</dbReference>
<sequence>MEQYNLALVRRGAYFQPPVLDQDANPTARNDDNNDDNDDNDDDDDRNNRDPIADLDALDRLLDAINPPATPDAAQQLERLTNLLDVLNDHLGNNEDVQDAGETAPSRETSQQPSTSSAAGVQHPRGDPEERYLLTGGMDGRQVPDSRGSPEKEGPSGAKRNKDNYGAAHTSNAATGSKLPGTSGNTDGMTGAGGTGGDQSRAVATIPRGIHTPTYSWTFKKKHKFLTFGVANAIINEALTSGTVVNRWALTTSLANLPWEYAFMYISPAEFKRLQQFNGVFASKARVRVFQYNPRVAFQTADTTSTQATLNQNKFTLTAIGLRSNNNLWGSDRDYTFADNEPMKPVGFQNNANYTGQLFRLDLSQHMYGIQNYNAGVPNYVPSVCTGQELGLQRYYTVYAEHPDPPPVGQTANEQGFPQYNAFCNEYNAMDMIGKEVIYEVYNFEYAPLAPRANNKQLNIYLPGDPGSGTPPTALPNIIVLRDGTRVEMPINKTFPASGATTSNTFETQAFVEDLQPGGSNVTDVTNTTTFSLAKMYTQFPMEQAGNYVEKNRGGCDYSAQQSIHMGVRPVPKLSTAVNLIQPDSWLDTQMYWTVECELEVHAADPFTFPRGNVTDIPARAQMAVMNTAGGDAIPQLYTYDRPFQYGRAQVINNTDTL</sequence>
<feature type="compositionally biased region" description="Basic and acidic residues" evidence="1">
    <location>
        <begin position="142"/>
        <end position="154"/>
    </location>
</feature>
<dbReference type="Pfam" id="PF02336">
    <property type="entry name" value="Denso_VP4"/>
    <property type="match status" value="1"/>
</dbReference>
<protein>
    <submittedName>
        <fullName evidence="2">Capsid protein VP1</fullName>
    </submittedName>
</protein>
<evidence type="ECO:0000313" key="3">
    <source>
        <dbReference type="Proteomes" id="UP000499080"/>
    </source>
</evidence>
<feature type="region of interest" description="Disordered" evidence="1">
    <location>
        <begin position="10"/>
        <end position="51"/>
    </location>
</feature>
<dbReference type="EMBL" id="BGPR01107466">
    <property type="protein sequence ID" value="GBM79724.1"/>
    <property type="molecule type" value="Genomic_DNA"/>
</dbReference>
<keyword evidence="3" id="KW-1185">Reference proteome</keyword>
<dbReference type="Proteomes" id="UP000499080">
    <property type="component" value="Unassembled WGS sequence"/>
</dbReference>